<feature type="transmembrane region" description="Helical" evidence="7">
    <location>
        <begin position="20"/>
        <end position="50"/>
    </location>
</feature>
<dbReference type="Proteomes" id="UP000068210">
    <property type="component" value="Chromosome"/>
</dbReference>
<feature type="transmembrane region" description="Helical" evidence="7">
    <location>
        <begin position="62"/>
        <end position="80"/>
    </location>
</feature>
<keyword evidence="3" id="KW-1003">Cell membrane</keyword>
<dbReference type="Gene3D" id="1.20.144.10">
    <property type="entry name" value="Phosphatidic acid phosphatase type 2/haloperoxidase"/>
    <property type="match status" value="1"/>
</dbReference>
<feature type="transmembrane region" description="Helical" evidence="7">
    <location>
        <begin position="324"/>
        <end position="340"/>
    </location>
</feature>
<evidence type="ECO:0000256" key="2">
    <source>
        <dbReference type="ARBA" id="ARBA00010792"/>
    </source>
</evidence>
<dbReference type="PANTHER" id="PTHR30353">
    <property type="entry name" value="INNER MEMBRANE PROTEIN DEDA-RELATED"/>
    <property type="match status" value="1"/>
</dbReference>
<dbReference type="Pfam" id="PF01569">
    <property type="entry name" value="PAP2"/>
    <property type="match status" value="1"/>
</dbReference>
<dbReference type="Pfam" id="PF09335">
    <property type="entry name" value="VTT_dom"/>
    <property type="match status" value="1"/>
</dbReference>
<keyword evidence="5 7" id="KW-1133">Transmembrane helix</keyword>
<dbReference type="STRING" id="1328314.Achr_33070"/>
<sequence>MSAWLDSLTGWLTSHPEWLGLAIFLIACVECLAILGIIVPGTVLMFAVAAMAGSGALTLGQTLLLGYAGGLLGDAISYALGRHFHQGIRRLPILRHHPEWLVGAEVYFQRYGIVSLLVGRYIGPLRPMLPMIAGMLDMPLPRFIAVSLLAAAGWAVAYLLPGWATGAALRLPLPEGFWSDAGVMAAGLALVLGLIVQTSLRRQRWATPLAAGLCLAALGALLLGWSRLHELDQGLLTLIQEQRHASLDQVMVLITRLGDFNTQLYAGALLGLLLPALRQWRAALFAGLALLGTALANGGLKALFARGRPEVLLEPLHSYSLPSGHSSAAFAFFLTLGILAGRGQTPRMRLTWLLLACLPAIAIALSRVYLGVHWPTDIIAGGLLAGGFCAASLALVQYRQPLEALSARVWWLIVPLCLALLGGAASWALPEALALYRYR</sequence>
<evidence type="ECO:0000256" key="4">
    <source>
        <dbReference type="ARBA" id="ARBA00022692"/>
    </source>
</evidence>
<name>A0A0C4WQ17_9GAMM</name>
<dbReference type="CDD" id="cd03392">
    <property type="entry name" value="PAP2_like_2"/>
    <property type="match status" value="1"/>
</dbReference>
<dbReference type="InterPro" id="IPR000326">
    <property type="entry name" value="PAP2/HPO"/>
</dbReference>
<feature type="domain" description="Phosphatidic acid phosphatase type 2/haloperoxidase" evidence="8">
    <location>
        <begin position="283"/>
        <end position="393"/>
    </location>
</feature>
<feature type="transmembrane region" description="Helical" evidence="7">
    <location>
        <begin position="208"/>
        <end position="228"/>
    </location>
</feature>
<proteinExistence type="inferred from homology"/>
<keyword evidence="10" id="KW-1185">Reference proteome</keyword>
<dbReference type="GO" id="GO:0004601">
    <property type="term" value="F:peroxidase activity"/>
    <property type="evidence" value="ECO:0007669"/>
    <property type="project" value="UniProtKB-KW"/>
</dbReference>
<feature type="transmembrane region" description="Helical" evidence="7">
    <location>
        <begin position="352"/>
        <end position="372"/>
    </location>
</feature>
<evidence type="ECO:0000256" key="5">
    <source>
        <dbReference type="ARBA" id="ARBA00022989"/>
    </source>
</evidence>
<feature type="transmembrane region" description="Helical" evidence="7">
    <location>
        <begin position="143"/>
        <end position="164"/>
    </location>
</feature>
<evidence type="ECO:0000313" key="10">
    <source>
        <dbReference type="Proteomes" id="UP000068210"/>
    </source>
</evidence>
<dbReference type="KEGG" id="acx:Achr_33070"/>
<keyword evidence="6 7" id="KW-0472">Membrane</keyword>
<organism evidence="9 10">
    <name type="scientific">Azotobacter chroococcum NCIMB 8003</name>
    <dbReference type="NCBI Taxonomy" id="1328314"/>
    <lineage>
        <taxon>Bacteria</taxon>
        <taxon>Pseudomonadati</taxon>
        <taxon>Pseudomonadota</taxon>
        <taxon>Gammaproteobacteria</taxon>
        <taxon>Pseudomonadales</taxon>
        <taxon>Pseudomonadaceae</taxon>
        <taxon>Azotobacter</taxon>
    </lineage>
</organism>
<dbReference type="EMBL" id="CP010415">
    <property type="protein sequence ID" value="AJE22714.1"/>
    <property type="molecule type" value="Genomic_DNA"/>
</dbReference>
<dbReference type="InterPro" id="IPR032816">
    <property type="entry name" value="VTT_dom"/>
</dbReference>
<dbReference type="HOGENOM" id="CLU_025730_0_0_6"/>
<evidence type="ECO:0000256" key="6">
    <source>
        <dbReference type="ARBA" id="ARBA00023136"/>
    </source>
</evidence>
<dbReference type="InterPro" id="IPR036938">
    <property type="entry name" value="PAP2/HPO_sf"/>
</dbReference>
<keyword evidence="9" id="KW-0575">Peroxidase</keyword>
<dbReference type="RefSeq" id="WP_039805918.1">
    <property type="nucleotide sequence ID" value="NZ_CP010415.1"/>
</dbReference>
<reference evidence="9 10" key="1">
    <citation type="journal article" date="2015" name="PLoS ONE">
        <title>Azotobacter Genomes: The Genome of Azotobacter chroococcum NCIMB 8003 (ATCC 4412).</title>
        <authorList>
            <person name="Robson R.L."/>
            <person name="Jones R."/>
            <person name="Robson R.M."/>
            <person name="Schwartz A."/>
            <person name="Richardson T.H."/>
        </authorList>
    </citation>
    <scope>NUCLEOTIDE SEQUENCE [LARGE SCALE GENOMIC DNA]</scope>
    <source>
        <strain evidence="9 10">NCIMB 8003</strain>
    </source>
</reference>
<evidence type="ECO:0000256" key="3">
    <source>
        <dbReference type="ARBA" id="ARBA00022475"/>
    </source>
</evidence>
<gene>
    <name evidence="9" type="ORF">Achr_33070</name>
</gene>
<keyword evidence="4 7" id="KW-0812">Transmembrane</keyword>
<evidence type="ECO:0000259" key="8">
    <source>
        <dbReference type="SMART" id="SM00014"/>
    </source>
</evidence>
<protein>
    <submittedName>
        <fullName evidence="9">Acid phosphatase/vanadium-dependent haloperoxidase superfamily</fullName>
    </submittedName>
</protein>
<feature type="transmembrane region" description="Helical" evidence="7">
    <location>
        <begin position="378"/>
        <end position="397"/>
    </location>
</feature>
<evidence type="ECO:0000256" key="7">
    <source>
        <dbReference type="SAM" id="Phobius"/>
    </source>
</evidence>
<dbReference type="PANTHER" id="PTHR30353:SF15">
    <property type="entry name" value="INNER MEMBRANE PROTEIN YABI"/>
    <property type="match status" value="1"/>
</dbReference>
<dbReference type="AlphaFoldDB" id="A0A0C4WQ17"/>
<dbReference type="GO" id="GO:0005886">
    <property type="term" value="C:plasma membrane"/>
    <property type="evidence" value="ECO:0007669"/>
    <property type="project" value="UniProtKB-SubCell"/>
</dbReference>
<evidence type="ECO:0000256" key="1">
    <source>
        <dbReference type="ARBA" id="ARBA00004651"/>
    </source>
</evidence>
<dbReference type="InterPro" id="IPR032818">
    <property type="entry name" value="DedA-like"/>
</dbReference>
<dbReference type="SMART" id="SM00014">
    <property type="entry name" value="acidPPc"/>
    <property type="match status" value="1"/>
</dbReference>
<dbReference type="SUPFAM" id="SSF48317">
    <property type="entry name" value="Acid phosphatase/Vanadium-dependent haloperoxidase"/>
    <property type="match status" value="1"/>
</dbReference>
<feature type="transmembrane region" description="Helical" evidence="7">
    <location>
        <begin position="260"/>
        <end position="277"/>
    </location>
</feature>
<evidence type="ECO:0000313" key="9">
    <source>
        <dbReference type="EMBL" id="AJE22714.1"/>
    </source>
</evidence>
<feature type="transmembrane region" description="Helical" evidence="7">
    <location>
        <begin position="409"/>
        <end position="429"/>
    </location>
</feature>
<accession>A0A0C4WQ17</accession>
<feature type="transmembrane region" description="Helical" evidence="7">
    <location>
        <begin position="176"/>
        <end position="196"/>
    </location>
</feature>
<comment type="subcellular location">
    <subcellularLocation>
        <location evidence="1">Cell membrane</location>
        <topology evidence="1">Multi-pass membrane protein</topology>
    </subcellularLocation>
</comment>
<feature type="transmembrane region" description="Helical" evidence="7">
    <location>
        <begin position="284"/>
        <end position="304"/>
    </location>
</feature>
<keyword evidence="9" id="KW-0560">Oxidoreductase</keyword>
<comment type="similarity">
    <text evidence="2">Belongs to the DedA family.</text>
</comment>